<dbReference type="PROSITE" id="PS50949">
    <property type="entry name" value="HTH_GNTR"/>
    <property type="match status" value="1"/>
</dbReference>
<name>A0A371PEZ0_9BACL</name>
<reference evidence="5 6" key="1">
    <citation type="submission" date="2018-08" db="EMBL/GenBank/DDBJ databases">
        <title>Paenibacillus sp. M4BSY-1, whole genome shotgun sequence.</title>
        <authorList>
            <person name="Tuo L."/>
        </authorList>
    </citation>
    <scope>NUCLEOTIDE SEQUENCE [LARGE SCALE GENOMIC DNA]</scope>
    <source>
        <strain evidence="5 6">M4BSY-1</strain>
    </source>
</reference>
<gene>
    <name evidence="5" type="ORF">DX130_16705</name>
</gene>
<evidence type="ECO:0000313" key="6">
    <source>
        <dbReference type="Proteomes" id="UP000261905"/>
    </source>
</evidence>
<dbReference type="SMART" id="SM00895">
    <property type="entry name" value="FCD"/>
    <property type="match status" value="1"/>
</dbReference>
<accession>A0A371PEZ0</accession>
<dbReference type="GO" id="GO:0003677">
    <property type="term" value="F:DNA binding"/>
    <property type="evidence" value="ECO:0007669"/>
    <property type="project" value="UniProtKB-KW"/>
</dbReference>
<feature type="domain" description="HTH gntR-type" evidence="4">
    <location>
        <begin position="11"/>
        <end position="78"/>
    </location>
</feature>
<dbReference type="CDD" id="cd07377">
    <property type="entry name" value="WHTH_GntR"/>
    <property type="match status" value="1"/>
</dbReference>
<evidence type="ECO:0000256" key="1">
    <source>
        <dbReference type="ARBA" id="ARBA00023015"/>
    </source>
</evidence>
<dbReference type="SUPFAM" id="SSF46785">
    <property type="entry name" value="Winged helix' DNA-binding domain"/>
    <property type="match status" value="1"/>
</dbReference>
<dbReference type="InterPro" id="IPR036390">
    <property type="entry name" value="WH_DNA-bd_sf"/>
</dbReference>
<dbReference type="Pfam" id="PF00392">
    <property type="entry name" value="GntR"/>
    <property type="match status" value="1"/>
</dbReference>
<dbReference type="PANTHER" id="PTHR43537">
    <property type="entry name" value="TRANSCRIPTIONAL REGULATOR, GNTR FAMILY"/>
    <property type="match status" value="1"/>
</dbReference>
<dbReference type="InterPro" id="IPR000524">
    <property type="entry name" value="Tscrpt_reg_HTH_GntR"/>
</dbReference>
<organism evidence="5 6">
    <name type="scientific">Paenibacillus paeoniae</name>
    <dbReference type="NCBI Taxonomy" id="2292705"/>
    <lineage>
        <taxon>Bacteria</taxon>
        <taxon>Bacillati</taxon>
        <taxon>Bacillota</taxon>
        <taxon>Bacilli</taxon>
        <taxon>Bacillales</taxon>
        <taxon>Paenibacillaceae</taxon>
        <taxon>Paenibacillus</taxon>
    </lineage>
</organism>
<dbReference type="Proteomes" id="UP000261905">
    <property type="component" value="Unassembled WGS sequence"/>
</dbReference>
<keyword evidence="1" id="KW-0805">Transcription regulation</keyword>
<protein>
    <submittedName>
        <fullName evidence="5">GntR family transcriptional regulator</fullName>
    </submittedName>
</protein>
<dbReference type="AlphaFoldDB" id="A0A371PEZ0"/>
<keyword evidence="3" id="KW-0804">Transcription</keyword>
<dbReference type="RefSeq" id="WP_116047348.1">
    <property type="nucleotide sequence ID" value="NZ_QUBQ01000003.1"/>
</dbReference>
<dbReference type="GO" id="GO:0003700">
    <property type="term" value="F:DNA-binding transcription factor activity"/>
    <property type="evidence" value="ECO:0007669"/>
    <property type="project" value="InterPro"/>
</dbReference>
<dbReference type="InterPro" id="IPR008920">
    <property type="entry name" value="TF_FadR/GntR_C"/>
</dbReference>
<evidence type="ECO:0000259" key="4">
    <source>
        <dbReference type="PROSITE" id="PS50949"/>
    </source>
</evidence>
<dbReference type="Pfam" id="PF07729">
    <property type="entry name" value="FCD"/>
    <property type="match status" value="1"/>
</dbReference>
<keyword evidence="2" id="KW-0238">DNA-binding</keyword>
<dbReference type="InterPro" id="IPR036388">
    <property type="entry name" value="WH-like_DNA-bd_sf"/>
</dbReference>
<sequence>MMKVTPKLSGENNKEYAYRVIKENMMSLQLQPGQEISEIDLAASLQLSRTPVREVLSKLKEEHLVEVYPQVGTYVSKITAQLINEAAFMRFTLEKEILTLSCKSFPPAELQELKKNVALQELLLHQQGMELEFHKLDTEFHHIIFRGNSKEHVWTSITRLSTHYNRMRLLFEMEHRFDEAILQHKNIITLIENKETHQVENIVREHILKPIKHWPELYQADSAYARFFDLSSKIELPGTSV</sequence>
<dbReference type="Gene3D" id="1.10.10.10">
    <property type="entry name" value="Winged helix-like DNA-binding domain superfamily/Winged helix DNA-binding domain"/>
    <property type="match status" value="1"/>
</dbReference>
<comment type="caution">
    <text evidence="5">The sequence shown here is derived from an EMBL/GenBank/DDBJ whole genome shotgun (WGS) entry which is preliminary data.</text>
</comment>
<keyword evidence="6" id="KW-1185">Reference proteome</keyword>
<evidence type="ECO:0000313" key="5">
    <source>
        <dbReference type="EMBL" id="REK74186.1"/>
    </source>
</evidence>
<dbReference type="SMART" id="SM00345">
    <property type="entry name" value="HTH_GNTR"/>
    <property type="match status" value="1"/>
</dbReference>
<proteinExistence type="predicted"/>
<dbReference type="SUPFAM" id="SSF48008">
    <property type="entry name" value="GntR ligand-binding domain-like"/>
    <property type="match status" value="1"/>
</dbReference>
<dbReference type="OrthoDB" id="574518at2"/>
<dbReference type="PANTHER" id="PTHR43537:SF51">
    <property type="entry name" value="HTH-TYPE TRANSCRIPTIONAL REGULATOR LGOR-RELATED"/>
    <property type="match status" value="1"/>
</dbReference>
<dbReference type="Gene3D" id="1.20.120.530">
    <property type="entry name" value="GntR ligand-binding domain-like"/>
    <property type="match status" value="1"/>
</dbReference>
<evidence type="ECO:0000256" key="2">
    <source>
        <dbReference type="ARBA" id="ARBA00023125"/>
    </source>
</evidence>
<dbReference type="InterPro" id="IPR011711">
    <property type="entry name" value="GntR_C"/>
</dbReference>
<evidence type="ECO:0000256" key="3">
    <source>
        <dbReference type="ARBA" id="ARBA00023163"/>
    </source>
</evidence>
<dbReference type="EMBL" id="QUBQ01000003">
    <property type="protein sequence ID" value="REK74186.1"/>
    <property type="molecule type" value="Genomic_DNA"/>
</dbReference>